<name>A0AA88R7T5_9ASTE</name>
<evidence type="ECO:0000256" key="1">
    <source>
        <dbReference type="ARBA" id="ARBA00006568"/>
    </source>
</evidence>
<gene>
    <name evidence="4" type="ORF">RJ640_026046</name>
</gene>
<evidence type="ECO:0000256" key="2">
    <source>
        <dbReference type="ARBA" id="ARBA00022734"/>
    </source>
</evidence>
<evidence type="ECO:0000313" key="4">
    <source>
        <dbReference type="EMBL" id="KAK2976880.1"/>
    </source>
</evidence>
<dbReference type="PROSITE" id="PS51752">
    <property type="entry name" value="JACALIN_LECTIN"/>
    <property type="match status" value="1"/>
</dbReference>
<proteinExistence type="inferred from homology"/>
<dbReference type="GO" id="GO:0030246">
    <property type="term" value="F:carbohydrate binding"/>
    <property type="evidence" value="ECO:0007669"/>
    <property type="project" value="UniProtKB-KW"/>
</dbReference>
<dbReference type="InterPro" id="IPR036404">
    <property type="entry name" value="Jacalin-like_lectin_dom_sf"/>
</dbReference>
<keyword evidence="2" id="KW-0430">Lectin</keyword>
<organism evidence="4 5">
    <name type="scientific">Escallonia rubra</name>
    <dbReference type="NCBI Taxonomy" id="112253"/>
    <lineage>
        <taxon>Eukaryota</taxon>
        <taxon>Viridiplantae</taxon>
        <taxon>Streptophyta</taxon>
        <taxon>Embryophyta</taxon>
        <taxon>Tracheophyta</taxon>
        <taxon>Spermatophyta</taxon>
        <taxon>Magnoliopsida</taxon>
        <taxon>eudicotyledons</taxon>
        <taxon>Gunneridae</taxon>
        <taxon>Pentapetalae</taxon>
        <taxon>asterids</taxon>
        <taxon>campanulids</taxon>
        <taxon>Escalloniales</taxon>
        <taxon>Escalloniaceae</taxon>
        <taxon>Escallonia</taxon>
    </lineage>
</organism>
<dbReference type="Proteomes" id="UP001187471">
    <property type="component" value="Unassembled WGS sequence"/>
</dbReference>
<reference evidence="4" key="1">
    <citation type="submission" date="2022-12" db="EMBL/GenBank/DDBJ databases">
        <title>Draft genome assemblies for two species of Escallonia (Escalloniales).</title>
        <authorList>
            <person name="Chanderbali A."/>
            <person name="Dervinis C."/>
            <person name="Anghel I."/>
            <person name="Soltis D."/>
            <person name="Soltis P."/>
            <person name="Zapata F."/>
        </authorList>
    </citation>
    <scope>NUCLEOTIDE SEQUENCE</scope>
    <source>
        <strain evidence="4">UCBG92.1500</strain>
        <tissue evidence="4">Leaf</tissue>
    </source>
</reference>
<evidence type="ECO:0000313" key="5">
    <source>
        <dbReference type="Proteomes" id="UP001187471"/>
    </source>
</evidence>
<keyword evidence="5" id="KW-1185">Reference proteome</keyword>
<dbReference type="InterPro" id="IPR001229">
    <property type="entry name" value="Jacalin-like_lectin_dom"/>
</dbReference>
<comment type="caution">
    <text evidence="4">The sequence shown here is derived from an EMBL/GenBank/DDBJ whole genome shotgun (WGS) entry which is preliminary data.</text>
</comment>
<dbReference type="EMBL" id="JAVXUO010002030">
    <property type="protein sequence ID" value="KAK2976880.1"/>
    <property type="molecule type" value="Genomic_DNA"/>
</dbReference>
<protein>
    <recommendedName>
        <fullName evidence="3">Jacalin-type lectin domain-containing protein</fullName>
    </recommendedName>
</protein>
<dbReference type="Gene3D" id="2.100.10.30">
    <property type="entry name" value="Jacalin-like lectin domain"/>
    <property type="match status" value="1"/>
</dbReference>
<accession>A0AA88R7T5</accession>
<dbReference type="AlphaFoldDB" id="A0AA88R7T5"/>
<evidence type="ECO:0000259" key="3">
    <source>
        <dbReference type="PROSITE" id="PS51752"/>
    </source>
</evidence>
<dbReference type="Pfam" id="PF01419">
    <property type="entry name" value="Jacalin"/>
    <property type="match status" value="1"/>
</dbReference>
<sequence length="283" mass="29756">MTDRFHKEGRRLLCCPYLLNYPLVHGMEPTSLAISASTCSTSSTASTTTSSTSATTSVSTAPASTMVSASVSLSTSAASMSSPASKPVSTSMSSPASKPASASIDNLSIHSPSIHNGFRICLPKHIGSLHVLAGVKASLGIHVLASIKASLGIHGDQRVVKDPSPHGPGPWGGDGGKPWDDGVFIGIKQIILTSSQAICSIEIEYDRNGQSVWSVKHGGNGGHTSHKIKLEYPNEVLTCISGFYGPISREEGMKVKDCTYIRFNLKVLTRSSNVHAKTPQTPI</sequence>
<feature type="domain" description="Jacalin-type lectin" evidence="3">
    <location>
        <begin position="165"/>
        <end position="283"/>
    </location>
</feature>
<dbReference type="SMART" id="SM00915">
    <property type="entry name" value="Jacalin"/>
    <property type="match status" value="1"/>
</dbReference>
<dbReference type="PANTHER" id="PTHR47293">
    <property type="entry name" value="JACALIN-RELATED LECTIN 3"/>
    <property type="match status" value="1"/>
</dbReference>
<dbReference type="SUPFAM" id="SSF51101">
    <property type="entry name" value="Mannose-binding lectins"/>
    <property type="match status" value="1"/>
</dbReference>
<dbReference type="PANTHER" id="PTHR47293:SF68">
    <property type="entry name" value="JACALIN-RELATED LECTIN 3"/>
    <property type="match status" value="1"/>
</dbReference>
<comment type="similarity">
    <text evidence="1">Belongs to the jacalin lectin family.</text>
</comment>